<organism evidence="1">
    <name type="scientific">Rhizophora mucronata</name>
    <name type="common">Asiatic mangrove</name>
    <dbReference type="NCBI Taxonomy" id="61149"/>
    <lineage>
        <taxon>Eukaryota</taxon>
        <taxon>Viridiplantae</taxon>
        <taxon>Streptophyta</taxon>
        <taxon>Embryophyta</taxon>
        <taxon>Tracheophyta</taxon>
        <taxon>Spermatophyta</taxon>
        <taxon>Magnoliopsida</taxon>
        <taxon>eudicotyledons</taxon>
        <taxon>Gunneridae</taxon>
        <taxon>Pentapetalae</taxon>
        <taxon>rosids</taxon>
        <taxon>fabids</taxon>
        <taxon>Malpighiales</taxon>
        <taxon>Rhizophoraceae</taxon>
        <taxon>Rhizophora</taxon>
    </lineage>
</organism>
<name>A0A2P2NRE2_RHIMU</name>
<reference evidence="1" key="1">
    <citation type="submission" date="2018-02" db="EMBL/GenBank/DDBJ databases">
        <title>Rhizophora mucronata_Transcriptome.</title>
        <authorList>
            <person name="Meera S.P."/>
            <person name="Sreeshan A."/>
            <person name="Augustine A."/>
        </authorList>
    </citation>
    <scope>NUCLEOTIDE SEQUENCE</scope>
    <source>
        <tissue evidence="1">Leaf</tissue>
    </source>
</reference>
<protein>
    <submittedName>
        <fullName evidence="1">Uncharacterized protein</fullName>
    </submittedName>
</protein>
<dbReference type="AlphaFoldDB" id="A0A2P2NRE2"/>
<proteinExistence type="predicted"/>
<sequence length="36" mass="4368">MLMQANNNAFFLSQVRRSRKIFQQGFAWTKNEYLKT</sequence>
<evidence type="ECO:0000313" key="1">
    <source>
        <dbReference type="EMBL" id="MBX45059.1"/>
    </source>
</evidence>
<accession>A0A2P2NRE2</accession>
<dbReference type="EMBL" id="GGEC01064575">
    <property type="protein sequence ID" value="MBX45059.1"/>
    <property type="molecule type" value="Transcribed_RNA"/>
</dbReference>